<keyword evidence="2" id="KW-1185">Reference proteome</keyword>
<gene>
    <name evidence="1" type="ORF">RW095_18460</name>
</gene>
<dbReference type="EMBL" id="CP136512">
    <property type="protein sequence ID" value="WOD15288.1"/>
    <property type="molecule type" value="Genomic_DNA"/>
</dbReference>
<dbReference type="Proteomes" id="UP001302652">
    <property type="component" value="Chromosome 2"/>
</dbReference>
<protein>
    <submittedName>
        <fullName evidence="1">Uncharacterized protein</fullName>
    </submittedName>
</protein>
<dbReference type="Pfam" id="PF21627">
    <property type="entry name" value="BTH_I2711-like"/>
    <property type="match status" value="1"/>
</dbReference>
<dbReference type="RefSeq" id="WP_317017445.1">
    <property type="nucleotide sequence ID" value="NZ_CP136512.1"/>
</dbReference>
<reference evidence="1 2" key="1">
    <citation type="submission" date="2023-10" db="EMBL/GenBank/DDBJ databases">
        <title>Surface-active antibiotics is a multifunctional adaptation for post-fire microbes.</title>
        <authorList>
            <person name="Liu M.D."/>
            <person name="Du Y."/>
            <person name="Koupaei S.K."/>
            <person name="Kim N.R."/>
            <person name="Zhang W."/>
            <person name="Traxler M.F."/>
        </authorList>
    </citation>
    <scope>NUCLEOTIDE SEQUENCE [LARGE SCALE GENOMIC DNA]</scope>
    <source>
        <strain evidence="1 2">F3</strain>
    </source>
</reference>
<sequence>MRRISAVNFLLARRRMCLDRIAAATSGGVQLQREVEFLERLVLNVRAGRLSTFELTHAKAVAVVITD</sequence>
<organism evidence="1 2">
    <name type="scientific">Paraburkholderia kirstenboschensis</name>
    <dbReference type="NCBI Taxonomy" id="1245436"/>
    <lineage>
        <taxon>Bacteria</taxon>
        <taxon>Pseudomonadati</taxon>
        <taxon>Pseudomonadota</taxon>
        <taxon>Betaproteobacteria</taxon>
        <taxon>Burkholderiales</taxon>
        <taxon>Burkholderiaceae</taxon>
        <taxon>Paraburkholderia</taxon>
    </lineage>
</organism>
<evidence type="ECO:0000313" key="1">
    <source>
        <dbReference type="EMBL" id="WOD15288.1"/>
    </source>
</evidence>
<dbReference type="Gene3D" id="1.10.150.610">
    <property type="match status" value="1"/>
</dbReference>
<evidence type="ECO:0000313" key="2">
    <source>
        <dbReference type="Proteomes" id="UP001302652"/>
    </source>
</evidence>
<name>A0ABZ0EDH7_9BURK</name>
<accession>A0ABZ0EDH7</accession>
<dbReference type="InterPro" id="IPR048850">
    <property type="entry name" value="BTH_I2711-like"/>
</dbReference>
<proteinExistence type="predicted"/>